<dbReference type="AlphaFoldDB" id="L0IHG5"/>
<name>L0IHG5_HALRX</name>
<reference evidence="2" key="1">
    <citation type="submission" date="2011-09" db="EMBL/GenBank/DDBJ databases">
        <title>Complete sequence of Halovivax ruber XH-70.</title>
        <authorList>
            <consortium name="US DOE Joint Genome Institute"/>
            <person name="Lucas S."/>
            <person name="Han J."/>
            <person name="Lapidus A."/>
            <person name="Cheng J.-F."/>
            <person name="Goodwin L."/>
            <person name="Pitluck S."/>
            <person name="Peters L."/>
            <person name="Mikhailova N."/>
            <person name="Davenport K."/>
            <person name="Detter J.C."/>
            <person name="Han C."/>
            <person name="Tapia R."/>
            <person name="Land M."/>
            <person name="Hauser L."/>
            <person name="Kyrpides N."/>
            <person name="Ivanova N."/>
            <person name="Pagani I."/>
            <person name="Sproer C."/>
            <person name="Anderson I."/>
            <person name="Woyke T."/>
        </authorList>
    </citation>
    <scope>NUCLEOTIDE SEQUENCE</scope>
    <source>
        <strain evidence="2">XH-70</strain>
    </source>
</reference>
<keyword evidence="1" id="KW-1133">Transmembrane helix</keyword>
<organism evidence="2 3">
    <name type="scientific">Halovivax ruber (strain DSM 18193 / JCM 13892 / XH-70)</name>
    <dbReference type="NCBI Taxonomy" id="797302"/>
    <lineage>
        <taxon>Archaea</taxon>
        <taxon>Methanobacteriati</taxon>
        <taxon>Methanobacteriota</taxon>
        <taxon>Stenosarchaea group</taxon>
        <taxon>Halobacteria</taxon>
        <taxon>Halobacteriales</taxon>
        <taxon>Natrialbaceae</taxon>
        <taxon>Halovivax</taxon>
    </lineage>
</organism>
<dbReference type="KEGG" id="hru:Halru_2836"/>
<dbReference type="RefSeq" id="WP_015301999.1">
    <property type="nucleotide sequence ID" value="NC_019964.1"/>
</dbReference>
<evidence type="ECO:0000313" key="3">
    <source>
        <dbReference type="Proteomes" id="UP000010846"/>
    </source>
</evidence>
<sequence length="75" mass="7928">MSRVRVATFSLLALGYAAIGFVVGRQILHGVLGIQPATLLPMPGPMLQVLGFGLVLGIVLAGTQVSVRFLDLHKM</sequence>
<dbReference type="Proteomes" id="UP000010846">
    <property type="component" value="Chromosome"/>
</dbReference>
<dbReference type="GeneID" id="14377784"/>
<gene>
    <name evidence="2" type="ordered locus">Halru_2836</name>
</gene>
<keyword evidence="1" id="KW-0472">Membrane</keyword>
<feature type="transmembrane region" description="Helical" evidence="1">
    <location>
        <begin position="48"/>
        <end position="70"/>
    </location>
</feature>
<proteinExistence type="predicted"/>
<evidence type="ECO:0000313" key="2">
    <source>
        <dbReference type="EMBL" id="AGB17407.1"/>
    </source>
</evidence>
<keyword evidence="3" id="KW-1185">Reference proteome</keyword>
<dbReference type="STRING" id="797302.Halru_2836"/>
<dbReference type="EMBL" id="CP003050">
    <property type="protein sequence ID" value="AGB17407.1"/>
    <property type="molecule type" value="Genomic_DNA"/>
</dbReference>
<dbReference type="OrthoDB" id="375203at2157"/>
<protein>
    <submittedName>
        <fullName evidence="2">Uncharacterized protein</fullName>
    </submittedName>
</protein>
<accession>L0IHG5</accession>
<evidence type="ECO:0000256" key="1">
    <source>
        <dbReference type="SAM" id="Phobius"/>
    </source>
</evidence>
<dbReference type="HOGENOM" id="CLU_2662239_0_0_2"/>
<keyword evidence="1" id="KW-0812">Transmembrane</keyword>